<keyword evidence="1" id="KW-0695">RNA-directed DNA polymerase</keyword>
<reference evidence="2" key="2">
    <citation type="submission" date="2017-12" db="EMBL/GenBank/DDBJ databases">
        <title>Genome sequence of the Bar-tailed Godwit (Limosa lapponica baueri).</title>
        <authorList>
            <person name="Lima N.C.B."/>
            <person name="Parody-Merino A.M."/>
            <person name="Battley P.F."/>
            <person name="Fidler A.E."/>
            <person name="Prosdocimi F."/>
        </authorList>
    </citation>
    <scope>NUCLEOTIDE SEQUENCE [LARGE SCALE GENOMIC DNA]</scope>
</reference>
<protein>
    <submittedName>
        <fullName evidence="1">Rna-directed dna polymerase from mobile element jockey-like</fullName>
    </submittedName>
</protein>
<keyword evidence="2" id="KW-1185">Reference proteome</keyword>
<dbReference type="EMBL" id="KZ505740">
    <property type="protein sequence ID" value="PKU45825.1"/>
    <property type="molecule type" value="Genomic_DNA"/>
</dbReference>
<dbReference type="Proteomes" id="UP000233556">
    <property type="component" value="Unassembled WGS sequence"/>
</dbReference>
<organism evidence="1 2">
    <name type="scientific">Limosa lapponica baueri</name>
    <dbReference type="NCBI Taxonomy" id="1758121"/>
    <lineage>
        <taxon>Eukaryota</taxon>
        <taxon>Metazoa</taxon>
        <taxon>Chordata</taxon>
        <taxon>Craniata</taxon>
        <taxon>Vertebrata</taxon>
        <taxon>Euteleostomi</taxon>
        <taxon>Archelosauria</taxon>
        <taxon>Archosauria</taxon>
        <taxon>Dinosauria</taxon>
        <taxon>Saurischia</taxon>
        <taxon>Theropoda</taxon>
        <taxon>Coelurosauria</taxon>
        <taxon>Aves</taxon>
        <taxon>Neognathae</taxon>
        <taxon>Neoaves</taxon>
        <taxon>Charadriiformes</taxon>
        <taxon>Scolopacidae</taxon>
        <taxon>Limosa</taxon>
    </lineage>
</organism>
<sequence>MVKTMVKQAVLLQPTEVNGGADIHLQPMLKTMVKQAVLLQPTEVNGGADIHLQPMEEPVPEQHMVIYEQFTALTYSGMFHALHPARHSFRQLANCHKWGAPGINTFISGIENTLTKFADNSKLGGEVDMSEGLAILQRNLDRLEEWTIKNCMEFNKDKYKVLHIGQHNQRVQFRLGSVWLGSSLAEKDLGVLVDNKLDMIQQCVSATTKANQILGYIHKDIISRDRM</sequence>
<proteinExistence type="predicted"/>
<name>A0A2I0UIE9_LIMLA</name>
<accession>A0A2I0UIE9</accession>
<dbReference type="PANTHER" id="PTHR33332">
    <property type="entry name" value="REVERSE TRANSCRIPTASE DOMAIN-CONTAINING PROTEIN"/>
    <property type="match status" value="1"/>
</dbReference>
<gene>
    <name evidence="1" type="ORF">llap_3869</name>
</gene>
<dbReference type="OrthoDB" id="410381at2759"/>
<reference evidence="2" key="1">
    <citation type="submission" date="2017-11" db="EMBL/GenBank/DDBJ databases">
        <authorList>
            <person name="Lima N.C."/>
            <person name="Parody-Merino A.M."/>
            <person name="Battley P.F."/>
            <person name="Fidler A.E."/>
            <person name="Prosdocimi F."/>
        </authorList>
    </citation>
    <scope>NUCLEOTIDE SEQUENCE [LARGE SCALE GENOMIC DNA]</scope>
</reference>
<dbReference type="AlphaFoldDB" id="A0A2I0UIE9"/>
<dbReference type="GO" id="GO:0003964">
    <property type="term" value="F:RNA-directed DNA polymerase activity"/>
    <property type="evidence" value="ECO:0007669"/>
    <property type="project" value="UniProtKB-KW"/>
</dbReference>
<keyword evidence="1" id="KW-0808">Transferase</keyword>
<keyword evidence="1" id="KW-0548">Nucleotidyltransferase</keyword>
<evidence type="ECO:0000313" key="1">
    <source>
        <dbReference type="EMBL" id="PKU45825.1"/>
    </source>
</evidence>
<evidence type="ECO:0000313" key="2">
    <source>
        <dbReference type="Proteomes" id="UP000233556"/>
    </source>
</evidence>